<dbReference type="RefSeq" id="WP_174139144.1">
    <property type="nucleotide sequence ID" value="NZ_JABUFE010000009.1"/>
</dbReference>
<accession>A0ABX2ISV8</accession>
<protein>
    <recommendedName>
        <fullName evidence="3">Cell division protein ZapA</fullName>
    </recommendedName>
</protein>
<dbReference type="EMBL" id="JABUFE010000009">
    <property type="protein sequence ID" value="NSX55994.1"/>
    <property type="molecule type" value="Genomic_DNA"/>
</dbReference>
<dbReference type="Proteomes" id="UP000777935">
    <property type="component" value="Unassembled WGS sequence"/>
</dbReference>
<gene>
    <name evidence="1" type="ORF">HRQ87_14415</name>
</gene>
<reference evidence="1 2" key="1">
    <citation type="submission" date="2020-06" db="EMBL/GenBank/DDBJ databases">
        <title>Sulfitobacter algicola sp. nov., isolated from green algae.</title>
        <authorList>
            <person name="Wang C."/>
        </authorList>
    </citation>
    <scope>NUCLEOTIDE SEQUENCE [LARGE SCALE GENOMIC DNA]</scope>
    <source>
        <strain evidence="1 2">1151</strain>
    </source>
</reference>
<organism evidence="1 2">
    <name type="scientific">Parasulfitobacter algicola</name>
    <dbReference type="NCBI Taxonomy" id="2614809"/>
    <lineage>
        <taxon>Bacteria</taxon>
        <taxon>Pseudomonadati</taxon>
        <taxon>Pseudomonadota</taxon>
        <taxon>Alphaproteobacteria</taxon>
        <taxon>Rhodobacterales</taxon>
        <taxon>Roseobacteraceae</taxon>
        <taxon>Parasulfitobacter</taxon>
    </lineage>
</organism>
<name>A0ABX2ISV8_9RHOB</name>
<evidence type="ECO:0000313" key="2">
    <source>
        <dbReference type="Proteomes" id="UP000777935"/>
    </source>
</evidence>
<keyword evidence="2" id="KW-1185">Reference proteome</keyword>
<evidence type="ECO:0000313" key="1">
    <source>
        <dbReference type="EMBL" id="NSX55994.1"/>
    </source>
</evidence>
<proteinExistence type="predicted"/>
<evidence type="ECO:0008006" key="3">
    <source>
        <dbReference type="Google" id="ProtNLM"/>
    </source>
</evidence>
<sequence length="76" mass="8586">MDHLSDKNRAARVEQRALEYIHRSKRMIMENFGTESGPEHVKVVLALATAMIHLESAEIGAVTQDRIAEILESQEI</sequence>
<comment type="caution">
    <text evidence="1">The sequence shown here is derived from an EMBL/GenBank/DDBJ whole genome shotgun (WGS) entry which is preliminary data.</text>
</comment>